<gene>
    <name evidence="3" type="ORF">BCR44DRAFT_68509</name>
</gene>
<name>A0A1Y2H5X7_9FUNG</name>
<feature type="compositionally biased region" description="Low complexity" evidence="2">
    <location>
        <begin position="181"/>
        <end position="193"/>
    </location>
</feature>
<evidence type="ECO:0000256" key="1">
    <source>
        <dbReference type="SAM" id="Coils"/>
    </source>
</evidence>
<proteinExistence type="predicted"/>
<accession>A0A1Y2H5X7</accession>
<feature type="region of interest" description="Disordered" evidence="2">
    <location>
        <begin position="465"/>
        <end position="486"/>
    </location>
</feature>
<keyword evidence="4" id="KW-1185">Reference proteome</keyword>
<reference evidence="3 4" key="1">
    <citation type="submission" date="2016-07" db="EMBL/GenBank/DDBJ databases">
        <title>Pervasive Adenine N6-methylation of Active Genes in Fungi.</title>
        <authorList>
            <consortium name="DOE Joint Genome Institute"/>
            <person name="Mondo S.J."/>
            <person name="Dannebaum R.O."/>
            <person name="Kuo R.C."/>
            <person name="Labutti K."/>
            <person name="Haridas S."/>
            <person name="Kuo A."/>
            <person name="Salamov A."/>
            <person name="Ahrendt S.R."/>
            <person name="Lipzen A."/>
            <person name="Sullivan W."/>
            <person name="Andreopoulos W.B."/>
            <person name="Clum A."/>
            <person name="Lindquist E."/>
            <person name="Daum C."/>
            <person name="Ramamoorthy G.K."/>
            <person name="Gryganskyi A."/>
            <person name="Culley D."/>
            <person name="Magnuson J.K."/>
            <person name="James T.Y."/>
            <person name="O'Malley M.A."/>
            <person name="Stajich J.E."/>
            <person name="Spatafora J.W."/>
            <person name="Visel A."/>
            <person name="Grigoriev I.V."/>
        </authorList>
    </citation>
    <scope>NUCLEOTIDE SEQUENCE [LARGE SCALE GENOMIC DNA]</scope>
    <source>
        <strain evidence="3 4">PL171</strain>
    </source>
</reference>
<evidence type="ECO:0000256" key="2">
    <source>
        <dbReference type="SAM" id="MobiDB-lite"/>
    </source>
</evidence>
<feature type="compositionally biased region" description="Low complexity" evidence="2">
    <location>
        <begin position="465"/>
        <end position="476"/>
    </location>
</feature>
<dbReference type="EMBL" id="MCFL01000113">
    <property type="protein sequence ID" value="ORZ29978.1"/>
    <property type="molecule type" value="Genomic_DNA"/>
</dbReference>
<dbReference type="AlphaFoldDB" id="A0A1Y2H5X7"/>
<feature type="region of interest" description="Disordered" evidence="2">
    <location>
        <begin position="524"/>
        <end position="548"/>
    </location>
</feature>
<feature type="coiled-coil region" evidence="1">
    <location>
        <begin position="117"/>
        <end position="144"/>
    </location>
</feature>
<dbReference type="Proteomes" id="UP000193411">
    <property type="component" value="Unassembled WGS sequence"/>
</dbReference>
<comment type="caution">
    <text evidence="3">The sequence shown here is derived from an EMBL/GenBank/DDBJ whole genome shotgun (WGS) entry which is preliminary data.</text>
</comment>
<organism evidence="3 4">
    <name type="scientific">Catenaria anguillulae PL171</name>
    <dbReference type="NCBI Taxonomy" id="765915"/>
    <lineage>
        <taxon>Eukaryota</taxon>
        <taxon>Fungi</taxon>
        <taxon>Fungi incertae sedis</taxon>
        <taxon>Blastocladiomycota</taxon>
        <taxon>Blastocladiomycetes</taxon>
        <taxon>Blastocladiales</taxon>
        <taxon>Catenariaceae</taxon>
        <taxon>Catenaria</taxon>
    </lineage>
</organism>
<evidence type="ECO:0000313" key="4">
    <source>
        <dbReference type="Proteomes" id="UP000193411"/>
    </source>
</evidence>
<evidence type="ECO:0000313" key="3">
    <source>
        <dbReference type="EMBL" id="ORZ29978.1"/>
    </source>
</evidence>
<feature type="compositionally biased region" description="Acidic residues" evidence="2">
    <location>
        <begin position="477"/>
        <end position="486"/>
    </location>
</feature>
<sequence length="742" mass="79659">MISAATPPLSLATPSHSADVAAVPLQAKNDPRQQTVKLLKSSIDQTHELLSLLNQNVLAASAAQLAAGTGAPLPQAVPVSPSFMPMIELTMKVLCSQQGAFTAACSIPAAGHTAEHHETCRQEADQLRIRLASALAQVESLRAQFGQPFYVPTSPPAIPEYRSAAAQIRSRKRQLPHDHQLPQAASASALPLQQLDHRIEPVEKRQKLPMPPLAVPPPAKPHGFPPKLAIYSKNYTNTRYTETGRLALSVPSTTVLAHALVPPRQLPPQTRQIYAAAIVASVITSSQPMATVLNAIASRSSPCTIHELFDKCNQNSETRPAEWSKIAMRWSVRPMVPVHVLDPRQSELAAPWRSMLESLSPAEAEYVQGKNPRMVLMVGVEWVGYPEGMFADSPSPDGQSTRVGLVERYGLVVGDLGRLPAAAKPPPRTLPVLSFGPFPALPRLGSRPANPVGLPLPAAGSAANIASSSLSDSGGSDLDDNDEEGGWEVYVDGGYVRVDSASDDNIGGSGSDSESLTDIDVDLESTAMDGNPPSQHQQRQAHGLQPNEARTLVGTPSALLTFMSRRRRIGRYIHGQIRVHGRVTAIVNELVAPRAWTTEQLDIYLAAVIADAGNGLVARVSAFAFRRGPMRPFSLNDLVEGVPVQVQEGSTARKRLRIALSRCVVCPLHVVDRLPREGNGEVWDRLVSAVAASGGNEVPQSATLGVMAGVELVGFETPRPGDEIPPCHARRFVVRERYAILV</sequence>
<protein>
    <submittedName>
        <fullName evidence="3">Uncharacterized protein</fullName>
    </submittedName>
</protein>
<keyword evidence="1" id="KW-0175">Coiled coil</keyword>
<feature type="region of interest" description="Disordered" evidence="2">
    <location>
        <begin position="171"/>
        <end position="193"/>
    </location>
</feature>